<dbReference type="Gene3D" id="3.40.50.150">
    <property type="entry name" value="Vaccinia Virus protein VP39"/>
    <property type="match status" value="1"/>
</dbReference>
<dbReference type="Pfam" id="PF08123">
    <property type="entry name" value="DOT1"/>
    <property type="match status" value="1"/>
</dbReference>
<dbReference type="SUPFAM" id="SSF53335">
    <property type="entry name" value="S-adenosyl-L-methionine-dependent methyltransferases"/>
    <property type="match status" value="1"/>
</dbReference>
<gene>
    <name evidence="2" type="ORF">Hyperionvirus38_13</name>
</gene>
<protein>
    <recommendedName>
        <fullName evidence="1">DOT1 domain-containing protein</fullName>
    </recommendedName>
</protein>
<dbReference type="InterPro" id="IPR025789">
    <property type="entry name" value="DOT1_dom"/>
</dbReference>
<reference evidence="2" key="1">
    <citation type="submission" date="2018-10" db="EMBL/GenBank/DDBJ databases">
        <title>Hidden diversity of soil giant viruses.</title>
        <authorList>
            <person name="Schulz F."/>
            <person name="Alteio L."/>
            <person name="Goudeau D."/>
            <person name="Ryan E.M."/>
            <person name="Malmstrom R.R."/>
            <person name="Blanchard J."/>
            <person name="Woyke T."/>
        </authorList>
    </citation>
    <scope>NUCLEOTIDE SEQUENCE</scope>
    <source>
        <strain evidence="2">HYV1</strain>
    </source>
</reference>
<evidence type="ECO:0000313" key="2">
    <source>
        <dbReference type="EMBL" id="AYV84775.1"/>
    </source>
</evidence>
<proteinExistence type="predicted"/>
<evidence type="ECO:0000259" key="1">
    <source>
        <dbReference type="PROSITE" id="PS51569"/>
    </source>
</evidence>
<organism evidence="2">
    <name type="scientific">Hyperionvirus sp</name>
    <dbReference type="NCBI Taxonomy" id="2487770"/>
    <lineage>
        <taxon>Viruses</taxon>
        <taxon>Varidnaviria</taxon>
        <taxon>Bamfordvirae</taxon>
        <taxon>Nucleocytoviricota</taxon>
        <taxon>Megaviricetes</taxon>
        <taxon>Imitervirales</taxon>
        <taxon>Mimiviridae</taxon>
        <taxon>Klosneuvirinae</taxon>
    </lineage>
</organism>
<feature type="domain" description="DOT1" evidence="1">
    <location>
        <begin position="1"/>
        <end position="218"/>
    </location>
</feature>
<dbReference type="EMBL" id="MK072420">
    <property type="protein sequence ID" value="AYV84775.1"/>
    <property type="molecule type" value="Genomic_DNA"/>
</dbReference>
<sequence>MNGTQRIYKFVYLNVGGGEKKLTADEIEGIYSSIKLLTISDGGVGEKKFVNSTYGEMTFEGVEKLIAEAEIKAGEKFIDLGSGNGRAAMQVFMNAEVAEAMGVEFHPERFMNAEAARKKLFKLRPELLDSPRLLTYQLQNIKDVYFLGDKHVVYMCSTCYPEELLGYVYEAIKDSKNIRCVITHKKYDRFKEFLPREKTAVLCCSWSKSLTWYLYLKS</sequence>
<name>A0A3G5AC17_9VIRU</name>
<dbReference type="InterPro" id="IPR029063">
    <property type="entry name" value="SAM-dependent_MTases_sf"/>
</dbReference>
<dbReference type="GO" id="GO:0031151">
    <property type="term" value="F:histone H3K79 methyltransferase activity"/>
    <property type="evidence" value="ECO:0007669"/>
    <property type="project" value="InterPro"/>
</dbReference>
<dbReference type="PROSITE" id="PS51569">
    <property type="entry name" value="DOT1"/>
    <property type="match status" value="1"/>
</dbReference>
<accession>A0A3G5AC17</accession>